<evidence type="ECO:0000259" key="14">
    <source>
        <dbReference type="Pfam" id="PF00593"/>
    </source>
</evidence>
<evidence type="ECO:0000256" key="12">
    <source>
        <dbReference type="SAM" id="MobiDB-lite"/>
    </source>
</evidence>
<comment type="similarity">
    <text evidence="2 10 11">Belongs to the TonB-dependent receptor family.</text>
</comment>
<comment type="subcellular location">
    <subcellularLocation>
        <location evidence="1 10">Cell outer membrane</location>
        <topology evidence="1 10">Multi-pass membrane protein</topology>
    </subcellularLocation>
</comment>
<dbReference type="InterPro" id="IPR010105">
    <property type="entry name" value="TonB_sidphr_rcpt"/>
</dbReference>
<evidence type="ECO:0000256" key="10">
    <source>
        <dbReference type="PROSITE-ProRule" id="PRU01360"/>
    </source>
</evidence>
<keyword evidence="13" id="KW-0732">Signal</keyword>
<gene>
    <name evidence="16" type="ORF">SAMN05660652_00251</name>
</gene>
<dbReference type="PANTHER" id="PTHR32552:SF82">
    <property type="entry name" value="FCUA PROTEIN"/>
    <property type="match status" value="1"/>
</dbReference>
<dbReference type="AlphaFoldDB" id="A0A1G7VPS8"/>
<evidence type="ECO:0000313" key="17">
    <source>
        <dbReference type="Proteomes" id="UP000198607"/>
    </source>
</evidence>
<keyword evidence="7 10" id="KW-0472">Membrane</keyword>
<dbReference type="GO" id="GO:0038023">
    <property type="term" value="F:signaling receptor activity"/>
    <property type="evidence" value="ECO:0007669"/>
    <property type="project" value="InterPro"/>
</dbReference>
<keyword evidence="17" id="KW-1185">Reference proteome</keyword>
<feature type="chain" id="PRO_5011626490" evidence="13">
    <location>
        <begin position="23"/>
        <end position="723"/>
    </location>
</feature>
<keyword evidence="9 10" id="KW-0998">Cell outer membrane</keyword>
<keyword evidence="4 10" id="KW-1134">Transmembrane beta strand</keyword>
<keyword evidence="3 10" id="KW-0813">Transport</keyword>
<accession>A0A1G7VPS8</accession>
<sequence length="723" mass="76584">MKHQYRSASLLTGVLWACTASAQGVDSTAAELAPVVVNASADASAAGLAPEYAGGQVARGARIGLLGNQDIMETPFVSTAYTQEFIQNQQARSVADVVQNDPAVRSARGFGNFQELYVVRGFPVYSDDMAYNGLYGLLPRQYVAAELLERVEIFRGANAFLNGAAPGGSGIGGAINLVPKRAPNEPLTQFTTGIESGGQRYLAADLARRGGLDDSTGVRLNAVRREGGTAVSGEKRELSLFSLGLDYRSTDWRLSADVGYQDHHLDQPRPSVTPSGGIPSAPDATKNYAQPWTYSDEKQTFGTVRGEVDVNDRVTVWAAGGMRVGKEANVLANPTATADGKTTTYRFDNVREDTVHTGEIGVRTSMESGPVKHKLSAVASAYSLDSRNAYAFSNFSGFSGNLYSPTSVAAPAADYYTGGVLSSPKTTEETRLSSVALADTLSFAADRAFLTLGARHQTIESKGYNYGTGAQESAYKKSHVSPMAGLVVKVAPRVSVYGNYIEGLAKGDVAPATSGGQAVTNAGQALAPYVSKQKEIGIKYDGGRFGGSLNAFQTTKPSAFVVNQTFTEAGEQRNRGLELSLFGEPVRGTRLLGGVTTLDARQTKTEGGTLDGKEVIGAPRRQVNLGGEWDLSAVRGLTLTGRVLHTSAQYADAANTLTLPSWSRYDVGARYVTQVAGQAVTVRLRVDNVTNRSYWASVGGYPGANYLVLGAPRTFVLSATVDL</sequence>
<feature type="domain" description="TonB-dependent receptor-like beta-barrel" evidence="14">
    <location>
        <begin position="252"/>
        <end position="689"/>
    </location>
</feature>
<evidence type="ECO:0000256" key="3">
    <source>
        <dbReference type="ARBA" id="ARBA00022448"/>
    </source>
</evidence>
<evidence type="ECO:0000256" key="6">
    <source>
        <dbReference type="ARBA" id="ARBA00023077"/>
    </source>
</evidence>
<evidence type="ECO:0000256" key="13">
    <source>
        <dbReference type="SAM" id="SignalP"/>
    </source>
</evidence>
<dbReference type="InterPro" id="IPR000531">
    <property type="entry name" value="Beta-barrel_TonB"/>
</dbReference>
<dbReference type="InterPro" id="IPR037066">
    <property type="entry name" value="Plug_dom_sf"/>
</dbReference>
<feature type="region of interest" description="Disordered" evidence="12">
    <location>
        <begin position="262"/>
        <end position="288"/>
    </location>
</feature>
<dbReference type="SUPFAM" id="SSF56935">
    <property type="entry name" value="Porins"/>
    <property type="match status" value="1"/>
</dbReference>
<dbReference type="GO" id="GO:0015891">
    <property type="term" value="P:siderophore transport"/>
    <property type="evidence" value="ECO:0007669"/>
    <property type="project" value="InterPro"/>
</dbReference>
<organism evidence="16 17">
    <name type="scientific">Propionivibrio dicarboxylicus</name>
    <dbReference type="NCBI Taxonomy" id="83767"/>
    <lineage>
        <taxon>Bacteria</taxon>
        <taxon>Pseudomonadati</taxon>
        <taxon>Pseudomonadota</taxon>
        <taxon>Betaproteobacteria</taxon>
        <taxon>Rhodocyclales</taxon>
        <taxon>Rhodocyclaceae</taxon>
        <taxon>Propionivibrio</taxon>
    </lineage>
</organism>
<dbReference type="GO" id="GO:0015344">
    <property type="term" value="F:siderophore uptake transmembrane transporter activity"/>
    <property type="evidence" value="ECO:0007669"/>
    <property type="project" value="TreeGrafter"/>
</dbReference>
<keyword evidence="6 11" id="KW-0798">TonB box</keyword>
<dbReference type="Proteomes" id="UP000198607">
    <property type="component" value="Unassembled WGS sequence"/>
</dbReference>
<evidence type="ECO:0000256" key="1">
    <source>
        <dbReference type="ARBA" id="ARBA00004571"/>
    </source>
</evidence>
<evidence type="ECO:0000256" key="7">
    <source>
        <dbReference type="ARBA" id="ARBA00023136"/>
    </source>
</evidence>
<evidence type="ECO:0000256" key="5">
    <source>
        <dbReference type="ARBA" id="ARBA00022692"/>
    </source>
</evidence>
<keyword evidence="5 10" id="KW-0812">Transmembrane</keyword>
<feature type="signal peptide" evidence="13">
    <location>
        <begin position="1"/>
        <end position="22"/>
    </location>
</feature>
<evidence type="ECO:0000256" key="9">
    <source>
        <dbReference type="ARBA" id="ARBA00023237"/>
    </source>
</evidence>
<dbReference type="InterPro" id="IPR012910">
    <property type="entry name" value="Plug_dom"/>
</dbReference>
<dbReference type="NCBIfam" id="TIGR01783">
    <property type="entry name" value="TonB-siderophor"/>
    <property type="match status" value="1"/>
</dbReference>
<evidence type="ECO:0000259" key="15">
    <source>
        <dbReference type="Pfam" id="PF07715"/>
    </source>
</evidence>
<dbReference type="GO" id="GO:0009279">
    <property type="term" value="C:cell outer membrane"/>
    <property type="evidence" value="ECO:0007669"/>
    <property type="project" value="UniProtKB-SubCell"/>
</dbReference>
<dbReference type="CDD" id="cd01347">
    <property type="entry name" value="ligand_gated_channel"/>
    <property type="match status" value="1"/>
</dbReference>
<dbReference type="RefSeq" id="WP_176785699.1">
    <property type="nucleotide sequence ID" value="NZ_FNCY01000001.1"/>
</dbReference>
<evidence type="ECO:0000256" key="8">
    <source>
        <dbReference type="ARBA" id="ARBA00023170"/>
    </source>
</evidence>
<evidence type="ECO:0000256" key="2">
    <source>
        <dbReference type="ARBA" id="ARBA00009810"/>
    </source>
</evidence>
<evidence type="ECO:0000313" key="16">
    <source>
        <dbReference type="EMBL" id="SDG61429.1"/>
    </source>
</evidence>
<name>A0A1G7VPS8_9RHOO</name>
<dbReference type="Pfam" id="PF00593">
    <property type="entry name" value="TonB_dep_Rec_b-barrel"/>
    <property type="match status" value="1"/>
</dbReference>
<reference evidence="16 17" key="1">
    <citation type="submission" date="2016-10" db="EMBL/GenBank/DDBJ databases">
        <authorList>
            <person name="de Groot N.N."/>
        </authorList>
    </citation>
    <scope>NUCLEOTIDE SEQUENCE [LARGE SCALE GENOMIC DNA]</scope>
    <source>
        <strain evidence="16 17">DSM 5885</strain>
    </source>
</reference>
<feature type="domain" description="TonB-dependent receptor plug" evidence="15">
    <location>
        <begin position="71"/>
        <end position="168"/>
    </location>
</feature>
<evidence type="ECO:0000256" key="11">
    <source>
        <dbReference type="RuleBase" id="RU003357"/>
    </source>
</evidence>
<keyword evidence="8" id="KW-0675">Receptor</keyword>
<dbReference type="Pfam" id="PF07715">
    <property type="entry name" value="Plug"/>
    <property type="match status" value="1"/>
</dbReference>
<dbReference type="Gene3D" id="2.170.130.10">
    <property type="entry name" value="TonB-dependent receptor, plug domain"/>
    <property type="match status" value="1"/>
</dbReference>
<dbReference type="STRING" id="83767.SAMN05660652_00251"/>
<dbReference type="EMBL" id="FNCY01000001">
    <property type="protein sequence ID" value="SDG61429.1"/>
    <property type="molecule type" value="Genomic_DNA"/>
</dbReference>
<evidence type="ECO:0000256" key="4">
    <source>
        <dbReference type="ARBA" id="ARBA00022452"/>
    </source>
</evidence>
<proteinExistence type="inferred from homology"/>
<dbReference type="InterPro" id="IPR039426">
    <property type="entry name" value="TonB-dep_rcpt-like"/>
</dbReference>
<dbReference type="Gene3D" id="2.40.170.20">
    <property type="entry name" value="TonB-dependent receptor, beta-barrel domain"/>
    <property type="match status" value="1"/>
</dbReference>
<dbReference type="PROSITE" id="PS52016">
    <property type="entry name" value="TONB_DEPENDENT_REC_3"/>
    <property type="match status" value="1"/>
</dbReference>
<protein>
    <submittedName>
        <fullName evidence="16">Iron complex outermembrane recepter protein</fullName>
    </submittedName>
</protein>
<dbReference type="InterPro" id="IPR036942">
    <property type="entry name" value="Beta-barrel_TonB_sf"/>
</dbReference>
<dbReference type="PANTHER" id="PTHR32552">
    <property type="entry name" value="FERRICHROME IRON RECEPTOR-RELATED"/>
    <property type="match status" value="1"/>
</dbReference>